<accession>A0A8X7BVH9</accession>
<dbReference type="EMBL" id="BMAV01004867">
    <property type="protein sequence ID" value="GFY45450.1"/>
    <property type="molecule type" value="Genomic_DNA"/>
</dbReference>
<gene>
    <name evidence="1" type="ORF">TNIN_296151</name>
</gene>
<keyword evidence="2" id="KW-1185">Reference proteome</keyword>
<evidence type="ECO:0000313" key="2">
    <source>
        <dbReference type="Proteomes" id="UP000886998"/>
    </source>
</evidence>
<comment type="caution">
    <text evidence="1">The sequence shown here is derived from an EMBL/GenBank/DDBJ whole genome shotgun (WGS) entry which is preliminary data.</text>
</comment>
<evidence type="ECO:0000313" key="1">
    <source>
        <dbReference type="EMBL" id="GFY45450.1"/>
    </source>
</evidence>
<name>A0A8X7BVH9_9ARAC</name>
<organism evidence="1 2">
    <name type="scientific">Trichonephila inaurata madagascariensis</name>
    <dbReference type="NCBI Taxonomy" id="2747483"/>
    <lineage>
        <taxon>Eukaryota</taxon>
        <taxon>Metazoa</taxon>
        <taxon>Ecdysozoa</taxon>
        <taxon>Arthropoda</taxon>
        <taxon>Chelicerata</taxon>
        <taxon>Arachnida</taxon>
        <taxon>Araneae</taxon>
        <taxon>Araneomorphae</taxon>
        <taxon>Entelegynae</taxon>
        <taxon>Araneoidea</taxon>
        <taxon>Nephilidae</taxon>
        <taxon>Trichonephila</taxon>
        <taxon>Trichonephila inaurata</taxon>
    </lineage>
</organism>
<reference evidence="1" key="1">
    <citation type="submission" date="2020-08" db="EMBL/GenBank/DDBJ databases">
        <title>Multicomponent nature underlies the extraordinary mechanical properties of spider dragline silk.</title>
        <authorList>
            <person name="Kono N."/>
            <person name="Nakamura H."/>
            <person name="Mori M."/>
            <person name="Yoshida Y."/>
            <person name="Ohtoshi R."/>
            <person name="Malay A.D."/>
            <person name="Moran D.A.P."/>
            <person name="Tomita M."/>
            <person name="Numata K."/>
            <person name="Arakawa K."/>
        </authorList>
    </citation>
    <scope>NUCLEOTIDE SEQUENCE</scope>
</reference>
<feature type="non-terminal residue" evidence="1">
    <location>
        <position position="1"/>
    </location>
</feature>
<protein>
    <submittedName>
        <fullName evidence="1">Uncharacterized protein</fullName>
    </submittedName>
</protein>
<proteinExistence type="predicted"/>
<dbReference type="Proteomes" id="UP000886998">
    <property type="component" value="Unassembled WGS sequence"/>
</dbReference>
<sequence length="10" mass="1187">CNFQKKMTST</sequence>